<reference evidence="2" key="1">
    <citation type="submission" date="2021-03" db="EMBL/GenBank/DDBJ databases">
        <authorList>
            <person name="Tran Van P."/>
        </authorList>
    </citation>
    <scope>NUCLEOTIDE SEQUENCE</scope>
</reference>
<protein>
    <recommendedName>
        <fullName evidence="4">THAP-type domain-containing protein</fullName>
    </recommendedName>
</protein>
<feature type="compositionally biased region" description="Low complexity" evidence="1">
    <location>
        <begin position="267"/>
        <end position="280"/>
    </location>
</feature>
<feature type="region of interest" description="Disordered" evidence="1">
    <location>
        <begin position="258"/>
        <end position="290"/>
    </location>
</feature>
<accession>A0ABN7NPH0</accession>
<gene>
    <name evidence="2" type="ORF">TPAB3V08_LOCUS4545</name>
</gene>
<organism evidence="2 3">
    <name type="scientific">Timema podura</name>
    <name type="common">Walking stick</name>
    <dbReference type="NCBI Taxonomy" id="61482"/>
    <lineage>
        <taxon>Eukaryota</taxon>
        <taxon>Metazoa</taxon>
        <taxon>Ecdysozoa</taxon>
        <taxon>Arthropoda</taxon>
        <taxon>Hexapoda</taxon>
        <taxon>Insecta</taxon>
        <taxon>Pterygota</taxon>
        <taxon>Neoptera</taxon>
        <taxon>Polyneoptera</taxon>
        <taxon>Phasmatodea</taxon>
        <taxon>Timematodea</taxon>
        <taxon>Timematoidea</taxon>
        <taxon>Timematidae</taxon>
        <taxon>Timema</taxon>
    </lineage>
</organism>
<dbReference type="Proteomes" id="UP001153148">
    <property type="component" value="Unassembled WGS sequence"/>
</dbReference>
<evidence type="ECO:0008006" key="4">
    <source>
        <dbReference type="Google" id="ProtNLM"/>
    </source>
</evidence>
<evidence type="ECO:0000256" key="1">
    <source>
        <dbReference type="SAM" id="MobiDB-lite"/>
    </source>
</evidence>
<comment type="caution">
    <text evidence="2">The sequence shown here is derived from an EMBL/GenBank/DDBJ whole genome shotgun (WGS) entry which is preliminary data.</text>
</comment>
<evidence type="ECO:0000313" key="2">
    <source>
        <dbReference type="EMBL" id="CAG2057568.1"/>
    </source>
</evidence>
<evidence type="ECO:0000313" key="3">
    <source>
        <dbReference type="Proteomes" id="UP001153148"/>
    </source>
</evidence>
<sequence>MFQLHHKRQRLTLIQFIVWIATVRFVVINVEYLSLVEDHSVPDRGLNSGPPAQKSDTLPLDRQVQVRLYLKDVYPHLHGRRVEKLFGKTTLNTADQDSNVNLPVIGSLVFCESSALDHVATEPVAQQLTNCMLTHLGNTTPSSSDRDSNLDLTVLGSLAQHKTSVLANYATEALANALVVLSSTAEDGEIEVRISVGCREWIQRIGPALSKMPFEKLNQRRICAIHFTDNQFMNIHRNSLIHCAVPTLHLPVASVNTGETEQPGIKPPTTSTVEPVSVTSRGPSTSFEPIDVTTPLQLVDKEHTSSTCTQPSNSLQTSADVSLQSYINADGLEDILHTPTDVYTPPSIGKRNQQKEFCRNPNLTEKHKKLPQLSTKQFQSEECKKLLKNALPSISSSSDVSIMFIKRGKNKVKTFYTKLLKVLNSRTYTPPLSKLTGVYTPERHDND</sequence>
<name>A0ABN7NPH0_TIMPD</name>
<keyword evidence="3" id="KW-1185">Reference proteome</keyword>
<proteinExistence type="predicted"/>
<dbReference type="EMBL" id="CAJPIN010005620">
    <property type="protein sequence ID" value="CAG2057568.1"/>
    <property type="molecule type" value="Genomic_DNA"/>
</dbReference>